<evidence type="ECO:0000256" key="1">
    <source>
        <dbReference type="SAM" id="SignalP"/>
    </source>
</evidence>
<organism evidence="2 3">
    <name type="scientific">Chitinimonas arctica</name>
    <dbReference type="NCBI Taxonomy" id="2594795"/>
    <lineage>
        <taxon>Bacteria</taxon>
        <taxon>Pseudomonadati</taxon>
        <taxon>Pseudomonadota</taxon>
        <taxon>Betaproteobacteria</taxon>
        <taxon>Neisseriales</taxon>
        <taxon>Chitinibacteraceae</taxon>
        <taxon>Chitinimonas</taxon>
    </lineage>
</organism>
<evidence type="ECO:0000313" key="3">
    <source>
        <dbReference type="Proteomes" id="UP000317550"/>
    </source>
</evidence>
<accession>A0A516SAI0</accession>
<name>A0A516SAI0_9NEIS</name>
<dbReference type="KEGG" id="cari:FNU76_01590"/>
<dbReference type="EMBL" id="CP041730">
    <property type="protein sequence ID" value="QDQ25153.1"/>
    <property type="molecule type" value="Genomic_DNA"/>
</dbReference>
<sequence>MIVKHFFGTVLLAAMTLAVAAESEPPKVEAFFSNPQLDHPILSPSGKHLAMRVRGENGRMALGVFETDNFQKKSAAALQPVIVAAYTNIDVDHVRWINDNRLYFDFEDSKDESNKIPGSAFAVNRDGSQRTQLMTKEYQYVQEAIGSHIKQRVLPWDYSYYTSLHDGSDDIIVKKNTYSKIDYTITSSRLYRLNTKTRLLTHLIEAG</sequence>
<keyword evidence="3" id="KW-1185">Reference proteome</keyword>
<feature type="chain" id="PRO_5021900486" description="S9 family peptidase" evidence="1">
    <location>
        <begin position="21"/>
        <end position="207"/>
    </location>
</feature>
<gene>
    <name evidence="2" type="ORF">FNU76_01590</name>
</gene>
<evidence type="ECO:0000313" key="2">
    <source>
        <dbReference type="EMBL" id="QDQ25153.1"/>
    </source>
</evidence>
<protein>
    <recommendedName>
        <fullName evidence="4">S9 family peptidase</fullName>
    </recommendedName>
</protein>
<dbReference type="AlphaFoldDB" id="A0A516SAI0"/>
<proteinExistence type="predicted"/>
<evidence type="ECO:0008006" key="4">
    <source>
        <dbReference type="Google" id="ProtNLM"/>
    </source>
</evidence>
<keyword evidence="1" id="KW-0732">Signal</keyword>
<feature type="signal peptide" evidence="1">
    <location>
        <begin position="1"/>
        <end position="20"/>
    </location>
</feature>
<dbReference type="RefSeq" id="WP_143856078.1">
    <property type="nucleotide sequence ID" value="NZ_CP041730.1"/>
</dbReference>
<reference evidence="3" key="1">
    <citation type="submission" date="2019-07" db="EMBL/GenBank/DDBJ databases">
        <title>Chitinimonas sp. nov., isolated from Ny-Alesund, arctica soil.</title>
        <authorList>
            <person name="Xu Q."/>
            <person name="Peng F."/>
        </authorList>
    </citation>
    <scope>NUCLEOTIDE SEQUENCE [LARGE SCALE GENOMIC DNA]</scope>
    <source>
        <strain evidence="3">R3-44</strain>
    </source>
</reference>
<dbReference type="Proteomes" id="UP000317550">
    <property type="component" value="Chromosome"/>
</dbReference>